<evidence type="ECO:0000256" key="4">
    <source>
        <dbReference type="ARBA" id="ARBA00023002"/>
    </source>
</evidence>
<dbReference type="GO" id="GO:0006629">
    <property type="term" value="P:lipid metabolic process"/>
    <property type="evidence" value="ECO:0007669"/>
    <property type="project" value="InterPro"/>
</dbReference>
<comment type="pathway">
    <text evidence="2">Lipid metabolism.</text>
</comment>
<evidence type="ECO:0000259" key="7">
    <source>
        <dbReference type="Pfam" id="PF11960"/>
    </source>
</evidence>
<dbReference type="PANTHER" id="PTHR32100">
    <property type="entry name" value="OMEGA-6 FATTY ACID DESATURASE, CHLOROPLASTIC"/>
    <property type="match status" value="1"/>
</dbReference>
<name>A0AAD7D158_MYCRO</name>
<dbReference type="InterPro" id="IPR005804">
    <property type="entry name" value="FA_desaturase_dom"/>
</dbReference>
<keyword evidence="4" id="KW-0560">Oxidoreductase</keyword>
<evidence type="ECO:0000259" key="6">
    <source>
        <dbReference type="Pfam" id="PF00487"/>
    </source>
</evidence>
<comment type="caution">
    <text evidence="8">The sequence shown here is derived from an EMBL/GenBank/DDBJ whole genome shotgun (WGS) entry which is preliminary data.</text>
</comment>
<gene>
    <name evidence="8" type="ORF">B0H17DRAFT_949791</name>
</gene>
<accession>A0AAD7D158</accession>
<dbReference type="GO" id="GO:0016020">
    <property type="term" value="C:membrane"/>
    <property type="evidence" value="ECO:0007669"/>
    <property type="project" value="UniProtKB-SubCell"/>
</dbReference>
<evidence type="ECO:0000313" key="8">
    <source>
        <dbReference type="EMBL" id="KAJ7668351.1"/>
    </source>
</evidence>
<evidence type="ECO:0000313" key="9">
    <source>
        <dbReference type="Proteomes" id="UP001221757"/>
    </source>
</evidence>
<dbReference type="InterPro" id="IPR012171">
    <property type="entry name" value="Fatty_acid_desaturase"/>
</dbReference>
<feature type="domain" description="Fatty acid desaturase N-terminal" evidence="7">
    <location>
        <begin position="17"/>
        <end position="57"/>
    </location>
</feature>
<keyword evidence="9" id="KW-1185">Reference proteome</keyword>
<feature type="domain" description="Fatty acid desaturase" evidence="6">
    <location>
        <begin position="91"/>
        <end position="364"/>
    </location>
</feature>
<dbReference type="GO" id="GO:0016717">
    <property type="term" value="F:oxidoreductase activity, acting on paired donors, with oxidation of a pair of donors resulting in the reduction of molecular oxygen to two molecules of water"/>
    <property type="evidence" value="ECO:0007669"/>
    <property type="project" value="InterPro"/>
</dbReference>
<proteinExistence type="inferred from homology"/>
<protein>
    <submittedName>
        <fullName evidence="8">Delta-12 fatty acid desaturase</fullName>
    </submittedName>
</protein>
<evidence type="ECO:0000256" key="3">
    <source>
        <dbReference type="ARBA" id="ARBA00009295"/>
    </source>
</evidence>
<sequence>MFSLFRDSPEFERRKKTPFSPPKVTLSEVRSAVPKHLYEKNTLKGCLYVARDVFCAFVVYKLGWLIDSSTCALVERFGMSSIVGALVKWSLWLSYWYAQGIILAGWWCMAHEAGHGTLSNRRWINHVVGFSLHSFLLTPFYAWRASHHAHHKATMSIERDENYVPRTRKDHGLPAESLARLSDYHEIFDDTPIYTLLRILIMQIFGWPIYLFTNAMGSPRHPPGTNHFLPSSAIFEPRQRNYVLASDAGIGAMMYLLYMWTRHVGFTNFLKLYFVPFMCVNHWIVMLTYLHHCDPTIPYFRRGQWTFLRGAISTVDRPLLGWAGRVFLHNVSHDHVSHHLFSSIPFYNQPMVTEHIKTVLKENYNYDSTNSFRALYRTFTQCCFIEDDGEIVFYKNKDGQAARVLAEDALDAEPVKYLIDLRRHMLSNPCHSLLSSIQ</sequence>
<dbReference type="EMBL" id="JARKIE010000194">
    <property type="protein sequence ID" value="KAJ7668351.1"/>
    <property type="molecule type" value="Genomic_DNA"/>
</dbReference>
<dbReference type="Proteomes" id="UP001221757">
    <property type="component" value="Unassembled WGS sequence"/>
</dbReference>
<dbReference type="CDD" id="cd03507">
    <property type="entry name" value="Delta12-FADS-like"/>
    <property type="match status" value="1"/>
</dbReference>
<dbReference type="Pfam" id="PF00487">
    <property type="entry name" value="FA_desaturase"/>
    <property type="match status" value="1"/>
</dbReference>
<evidence type="ECO:0000256" key="2">
    <source>
        <dbReference type="ARBA" id="ARBA00005189"/>
    </source>
</evidence>
<dbReference type="InterPro" id="IPR021863">
    <property type="entry name" value="FAS_N"/>
</dbReference>
<evidence type="ECO:0000256" key="1">
    <source>
        <dbReference type="ARBA" id="ARBA00004370"/>
    </source>
</evidence>
<dbReference type="AlphaFoldDB" id="A0AAD7D158"/>
<comment type="similarity">
    <text evidence="3">Belongs to the fatty acid desaturase type 1 family.</text>
</comment>
<evidence type="ECO:0000256" key="5">
    <source>
        <dbReference type="ARBA" id="ARBA00023136"/>
    </source>
</evidence>
<keyword evidence="5" id="KW-0472">Membrane</keyword>
<reference evidence="8" key="1">
    <citation type="submission" date="2023-03" db="EMBL/GenBank/DDBJ databases">
        <title>Massive genome expansion in bonnet fungi (Mycena s.s.) driven by repeated elements and novel gene families across ecological guilds.</title>
        <authorList>
            <consortium name="Lawrence Berkeley National Laboratory"/>
            <person name="Harder C.B."/>
            <person name="Miyauchi S."/>
            <person name="Viragh M."/>
            <person name="Kuo A."/>
            <person name="Thoen E."/>
            <person name="Andreopoulos B."/>
            <person name="Lu D."/>
            <person name="Skrede I."/>
            <person name="Drula E."/>
            <person name="Henrissat B."/>
            <person name="Morin E."/>
            <person name="Kohler A."/>
            <person name="Barry K."/>
            <person name="LaButti K."/>
            <person name="Morin E."/>
            <person name="Salamov A."/>
            <person name="Lipzen A."/>
            <person name="Mereny Z."/>
            <person name="Hegedus B."/>
            <person name="Baldrian P."/>
            <person name="Stursova M."/>
            <person name="Weitz H."/>
            <person name="Taylor A."/>
            <person name="Grigoriev I.V."/>
            <person name="Nagy L.G."/>
            <person name="Martin F."/>
            <person name="Kauserud H."/>
        </authorList>
    </citation>
    <scope>NUCLEOTIDE SEQUENCE</scope>
    <source>
        <strain evidence="8">CBHHK067</strain>
    </source>
</reference>
<comment type="subcellular location">
    <subcellularLocation>
        <location evidence="1">Membrane</location>
    </subcellularLocation>
</comment>
<organism evidence="8 9">
    <name type="scientific">Mycena rosella</name>
    <name type="common">Pink bonnet</name>
    <name type="synonym">Agaricus rosellus</name>
    <dbReference type="NCBI Taxonomy" id="1033263"/>
    <lineage>
        <taxon>Eukaryota</taxon>
        <taxon>Fungi</taxon>
        <taxon>Dikarya</taxon>
        <taxon>Basidiomycota</taxon>
        <taxon>Agaricomycotina</taxon>
        <taxon>Agaricomycetes</taxon>
        <taxon>Agaricomycetidae</taxon>
        <taxon>Agaricales</taxon>
        <taxon>Marasmiineae</taxon>
        <taxon>Mycenaceae</taxon>
        <taxon>Mycena</taxon>
    </lineage>
</organism>
<dbReference type="Pfam" id="PF11960">
    <property type="entry name" value="DUF3474"/>
    <property type="match status" value="1"/>
</dbReference>